<protein>
    <submittedName>
        <fullName evidence="1">Uncharacterized protein</fullName>
    </submittedName>
</protein>
<reference evidence="1 2" key="1">
    <citation type="journal article" date="2019" name="J. Hered.">
        <title>An Improved Genome Assembly for Drosophila navojoa, the Basal Species in the mojavensis Cluster.</title>
        <authorList>
            <person name="Vanderlinde T."/>
            <person name="Dupim E.G."/>
            <person name="Nazario-Yepiz N.O."/>
            <person name="Carvalho A.B."/>
        </authorList>
    </citation>
    <scope>NUCLEOTIDE SEQUENCE [LARGE SCALE GENOMIC DNA]</scope>
    <source>
        <strain evidence="1">Navoj_Jal97</strain>
        <tissue evidence="1">Whole organism</tissue>
    </source>
</reference>
<dbReference type="AlphaFoldDB" id="A0A484B033"/>
<dbReference type="EMBL" id="LSRL02000258">
    <property type="protein sequence ID" value="TDG42219.1"/>
    <property type="molecule type" value="Genomic_DNA"/>
</dbReference>
<evidence type="ECO:0000313" key="2">
    <source>
        <dbReference type="Proteomes" id="UP000295192"/>
    </source>
</evidence>
<gene>
    <name evidence="1" type="ORF">AWZ03_011357</name>
</gene>
<proteinExistence type="predicted"/>
<dbReference type="OMA" id="HRRHFIL"/>
<dbReference type="Proteomes" id="UP000295192">
    <property type="component" value="Unassembled WGS sequence"/>
</dbReference>
<accession>A0A484B033</accession>
<comment type="caution">
    <text evidence="1">The sequence shown here is derived from an EMBL/GenBank/DDBJ whole genome shotgun (WGS) entry which is preliminary data.</text>
</comment>
<name>A0A484B033_DRONA</name>
<organism evidence="1 2">
    <name type="scientific">Drosophila navojoa</name>
    <name type="common">Fruit fly</name>
    <dbReference type="NCBI Taxonomy" id="7232"/>
    <lineage>
        <taxon>Eukaryota</taxon>
        <taxon>Metazoa</taxon>
        <taxon>Ecdysozoa</taxon>
        <taxon>Arthropoda</taxon>
        <taxon>Hexapoda</taxon>
        <taxon>Insecta</taxon>
        <taxon>Pterygota</taxon>
        <taxon>Neoptera</taxon>
        <taxon>Endopterygota</taxon>
        <taxon>Diptera</taxon>
        <taxon>Brachycera</taxon>
        <taxon>Muscomorpha</taxon>
        <taxon>Ephydroidea</taxon>
        <taxon>Drosophilidae</taxon>
        <taxon>Drosophila</taxon>
    </lineage>
</organism>
<sequence length="375" mass="41785">MREPARFIWESASRPLFVRSVWLERIEDKGRSHRRHFILDYKPRERQRQSAKRGGVSCESDLSDFHGKPTALEYGADYTLDEYLLLGATKLTLQHQQQQQQQQQHLQAGQAPAAGTNKVQSAFSALHSRRHVKRRAWVLSSGKGYQLTHLTDHSSNSLSRRSSLQDALHAMAHPANPEERLAERVINWLDLAGRADIVKSSTSLPGSGIINSAVLPGSRRISRQSQRAMGLKRTIIQRETPRKPHAAKHAVMNYCPNPSNAKPITIVFNKEGVPVRFNRPPRNIDLCALSKSPGTTRRNAGQLSAARLYNGAAAPSAVDVARTPPHSSRELNASHHESRKQLHIFMPSLPKKGFLLAATTANEDALSASLSELRF</sequence>
<evidence type="ECO:0000313" key="1">
    <source>
        <dbReference type="EMBL" id="TDG42219.1"/>
    </source>
</evidence>
<keyword evidence="2" id="KW-1185">Reference proteome</keyword>